<dbReference type="OrthoDB" id="9807115at2"/>
<keyword evidence="6" id="KW-0029">Amino-acid transport</keyword>
<feature type="transmembrane region" description="Helical" evidence="10">
    <location>
        <begin position="100"/>
        <end position="121"/>
    </location>
</feature>
<keyword evidence="4" id="KW-0997">Cell inner membrane</keyword>
<evidence type="ECO:0000256" key="3">
    <source>
        <dbReference type="ARBA" id="ARBA00022475"/>
    </source>
</evidence>
<dbReference type="PANTHER" id="PTHR11795:SF371">
    <property type="entry name" value="HIGH-AFFINITY BRANCHED-CHAIN AMINO ACID TRANSPORT SYSTEM PERMEASE PROTEIN LIVH"/>
    <property type="match status" value="1"/>
</dbReference>
<comment type="caution">
    <text evidence="11">The sequence shown here is derived from an EMBL/GenBank/DDBJ whole genome shotgun (WGS) entry which is preliminary data.</text>
</comment>
<sequence>MTFSLFFQSLINGLNQGAIYALIALGYTMVYGIIRMINFAHGDFIMIGAYTLFYTIPFMIHAGMPAWISVFLAVVICAAVGVMVEVIAYKPVRRAGSMSALITALAMSLFLENLAMVLFGAKPHNVQKIFDLPSVNVFGVVLPLNVILTIGIGVVMMAGLQIFIKNTKMGKAMRAVPQDRDASILAGINVNKVITMTFAIGSALAAVAALMYCTKYPRVTNDMGSMMGLKAFIAAVLGGIGVIPGAMLGGILVGLIEIYVKLFAPGWYEAITYAILIVILLVKPSGILGKNAGEKV</sequence>
<dbReference type="GO" id="GO:0015190">
    <property type="term" value="F:L-leucine transmembrane transporter activity"/>
    <property type="evidence" value="ECO:0007669"/>
    <property type="project" value="TreeGrafter"/>
</dbReference>
<feature type="transmembrane region" description="Helical" evidence="10">
    <location>
        <begin position="141"/>
        <end position="164"/>
    </location>
</feature>
<evidence type="ECO:0000256" key="1">
    <source>
        <dbReference type="ARBA" id="ARBA00004651"/>
    </source>
</evidence>
<comment type="subcellular location">
    <subcellularLocation>
        <location evidence="1">Cell membrane</location>
        <topology evidence="1">Multi-pass membrane protein</topology>
    </subcellularLocation>
</comment>
<name>A0A2M8Z6P4_9FIRM</name>
<protein>
    <submittedName>
        <fullName evidence="11">Branched-chain amino acid transport system permease protein</fullName>
    </submittedName>
</protein>
<dbReference type="GO" id="GO:1903806">
    <property type="term" value="P:L-isoleucine import across plasma membrane"/>
    <property type="evidence" value="ECO:0007669"/>
    <property type="project" value="TreeGrafter"/>
</dbReference>
<feature type="transmembrane region" description="Helical" evidence="10">
    <location>
        <begin position="262"/>
        <end position="282"/>
    </location>
</feature>
<evidence type="ECO:0000256" key="4">
    <source>
        <dbReference type="ARBA" id="ARBA00022519"/>
    </source>
</evidence>
<dbReference type="PANTHER" id="PTHR11795">
    <property type="entry name" value="BRANCHED-CHAIN AMINO ACID TRANSPORT SYSTEM PERMEASE PROTEIN LIVH"/>
    <property type="match status" value="1"/>
</dbReference>
<keyword evidence="3" id="KW-1003">Cell membrane</keyword>
<feature type="transmembrane region" description="Helical" evidence="10">
    <location>
        <begin position="193"/>
        <end position="212"/>
    </location>
</feature>
<keyword evidence="5 10" id="KW-0812">Transmembrane</keyword>
<feature type="transmembrane region" description="Helical" evidence="10">
    <location>
        <begin position="232"/>
        <end position="255"/>
    </location>
</feature>
<evidence type="ECO:0000256" key="7">
    <source>
        <dbReference type="ARBA" id="ARBA00022989"/>
    </source>
</evidence>
<gene>
    <name evidence="11" type="ORF">H171_2647</name>
</gene>
<accession>A0A2M8Z6P4</accession>
<evidence type="ECO:0000313" key="12">
    <source>
        <dbReference type="Proteomes" id="UP000231092"/>
    </source>
</evidence>
<keyword evidence="7 10" id="KW-1133">Transmembrane helix</keyword>
<dbReference type="GO" id="GO:0015188">
    <property type="term" value="F:L-isoleucine transmembrane transporter activity"/>
    <property type="evidence" value="ECO:0007669"/>
    <property type="project" value="TreeGrafter"/>
</dbReference>
<dbReference type="RefSeq" id="WP_100305544.1">
    <property type="nucleotide sequence ID" value="NZ_PGET01000001.1"/>
</dbReference>
<dbReference type="GO" id="GO:0042941">
    <property type="term" value="P:D-alanine transmembrane transport"/>
    <property type="evidence" value="ECO:0007669"/>
    <property type="project" value="TreeGrafter"/>
</dbReference>
<organism evidence="11 12">
    <name type="scientific">[Clostridium] celerecrescens 18A</name>
    <dbReference type="NCBI Taxonomy" id="1286362"/>
    <lineage>
        <taxon>Bacteria</taxon>
        <taxon>Bacillati</taxon>
        <taxon>Bacillota</taxon>
        <taxon>Clostridia</taxon>
        <taxon>Lachnospirales</taxon>
        <taxon>Lachnospiraceae</taxon>
        <taxon>Lacrimispora</taxon>
    </lineage>
</organism>
<dbReference type="AlphaFoldDB" id="A0A2M8Z6P4"/>
<dbReference type="Pfam" id="PF02653">
    <property type="entry name" value="BPD_transp_2"/>
    <property type="match status" value="1"/>
</dbReference>
<dbReference type="Proteomes" id="UP000231092">
    <property type="component" value="Unassembled WGS sequence"/>
</dbReference>
<feature type="transmembrane region" description="Helical" evidence="10">
    <location>
        <begin position="66"/>
        <end position="88"/>
    </location>
</feature>
<evidence type="ECO:0000256" key="8">
    <source>
        <dbReference type="ARBA" id="ARBA00023136"/>
    </source>
</evidence>
<evidence type="ECO:0000256" key="9">
    <source>
        <dbReference type="ARBA" id="ARBA00037998"/>
    </source>
</evidence>
<evidence type="ECO:0000256" key="6">
    <source>
        <dbReference type="ARBA" id="ARBA00022970"/>
    </source>
</evidence>
<dbReference type="CDD" id="cd06582">
    <property type="entry name" value="TM_PBP1_LivH_like"/>
    <property type="match status" value="1"/>
</dbReference>
<dbReference type="GO" id="GO:0005886">
    <property type="term" value="C:plasma membrane"/>
    <property type="evidence" value="ECO:0007669"/>
    <property type="project" value="UniProtKB-SubCell"/>
</dbReference>
<evidence type="ECO:0000256" key="2">
    <source>
        <dbReference type="ARBA" id="ARBA00022448"/>
    </source>
</evidence>
<dbReference type="InterPro" id="IPR001851">
    <property type="entry name" value="ABC_transp_permease"/>
</dbReference>
<dbReference type="GO" id="GO:0015192">
    <property type="term" value="F:L-phenylalanine transmembrane transporter activity"/>
    <property type="evidence" value="ECO:0007669"/>
    <property type="project" value="TreeGrafter"/>
</dbReference>
<dbReference type="GO" id="GO:0005304">
    <property type="term" value="F:L-valine transmembrane transporter activity"/>
    <property type="evidence" value="ECO:0007669"/>
    <property type="project" value="TreeGrafter"/>
</dbReference>
<keyword evidence="2" id="KW-0813">Transport</keyword>
<feature type="transmembrane region" description="Helical" evidence="10">
    <location>
        <begin position="44"/>
        <end position="60"/>
    </location>
</feature>
<evidence type="ECO:0000256" key="5">
    <source>
        <dbReference type="ARBA" id="ARBA00022692"/>
    </source>
</evidence>
<evidence type="ECO:0000313" key="11">
    <source>
        <dbReference type="EMBL" id="PJJ29116.1"/>
    </source>
</evidence>
<feature type="transmembrane region" description="Helical" evidence="10">
    <location>
        <begin position="17"/>
        <end position="37"/>
    </location>
</feature>
<reference evidence="11 12" key="1">
    <citation type="submission" date="2017-11" db="EMBL/GenBank/DDBJ databases">
        <title>Understudied soil microbes with underappreciated capabilities: Untangling the Clostridium saccharolyticum group.</title>
        <authorList>
            <person name="Leschine S."/>
        </authorList>
    </citation>
    <scope>NUCLEOTIDE SEQUENCE [LARGE SCALE GENOMIC DNA]</scope>
    <source>
        <strain evidence="11 12">18A</strain>
    </source>
</reference>
<evidence type="ECO:0000256" key="10">
    <source>
        <dbReference type="SAM" id="Phobius"/>
    </source>
</evidence>
<dbReference type="InterPro" id="IPR052157">
    <property type="entry name" value="BCAA_transport_permease"/>
</dbReference>
<keyword evidence="8 10" id="KW-0472">Membrane</keyword>
<proteinExistence type="inferred from homology"/>
<dbReference type="EMBL" id="PGET01000001">
    <property type="protein sequence ID" value="PJJ29116.1"/>
    <property type="molecule type" value="Genomic_DNA"/>
</dbReference>
<comment type="similarity">
    <text evidence="9">Belongs to the binding-protein-dependent transport system permease family. LivHM subfamily.</text>
</comment>
<dbReference type="GO" id="GO:0015808">
    <property type="term" value="P:L-alanine transport"/>
    <property type="evidence" value="ECO:0007669"/>
    <property type="project" value="TreeGrafter"/>
</dbReference>